<comment type="caution">
    <text evidence="3">The sequence shown here is derived from an EMBL/GenBank/DDBJ whole genome shotgun (WGS) entry which is preliminary data.</text>
</comment>
<dbReference type="GO" id="GO:0000011">
    <property type="term" value="P:vacuole inheritance"/>
    <property type="evidence" value="ECO:0007669"/>
    <property type="project" value="TreeGrafter"/>
</dbReference>
<evidence type="ECO:0000256" key="1">
    <source>
        <dbReference type="SAM" id="MobiDB-lite"/>
    </source>
</evidence>
<keyword evidence="2" id="KW-1133">Transmembrane helix</keyword>
<dbReference type="GO" id="GO:1903778">
    <property type="term" value="P:protein localization to vacuolar membrane"/>
    <property type="evidence" value="ECO:0007669"/>
    <property type="project" value="TreeGrafter"/>
</dbReference>
<sequence>MNEDDPNNKRPIFNKYTTEKKLPVFDKNLTIEKAKFEGYPVQSTSTPTLEPTLTTSVTLPSVASTSTPVRTTKAKAEDRRAMKRKKLSQTATPSEVFHRNLVDAVSNVEDSDENEQYVYPYSGNIDVNDGMHRTTSSSLYRPQSTKSLAYITEDPPSPTTKTNLLGDLLRPIFKAKSTSSLRPYEEPLGRPKLRNFVMDHSTDNGWFSDGTPIKRHSNKRMYANYHDGGYTTDDEEQQHLLPSTIPYARPCSRWIKNAIMLLLFLCLLLFVLMTYVARPLQDIQVAMGRVLGSDKELIFDLHLHAINPNMWTARIVDADMSVFAFSQVVPMFHTVDPAEYLGGFYHFDEPLLFASSFYSGLPVTAISDIHIKSPGADKSGNERWSRMIRYPYGLVVRGVLKYKPLGFLSPYPQSIAICNVVRVDPTTGKVSDDPDQGYCFYSV</sequence>
<dbReference type="Proteomes" id="UP000253551">
    <property type="component" value="Unassembled WGS sequence"/>
</dbReference>
<gene>
    <name evidence="3" type="ORF">CU098_006960</name>
</gene>
<accession>A0A367KLH4</accession>
<dbReference type="Pfam" id="PF12751">
    <property type="entry name" value="Vac7"/>
    <property type="match status" value="1"/>
</dbReference>
<dbReference type="OrthoDB" id="1204at2759"/>
<proteinExistence type="predicted"/>
<dbReference type="PANTHER" id="PTHR28258">
    <property type="entry name" value="VACUOLAR SEGREGATION PROTEIN 7"/>
    <property type="match status" value="1"/>
</dbReference>
<dbReference type="GO" id="GO:0000329">
    <property type="term" value="C:fungal-type vacuole membrane"/>
    <property type="evidence" value="ECO:0007669"/>
    <property type="project" value="TreeGrafter"/>
</dbReference>
<dbReference type="AlphaFoldDB" id="A0A367KLH4"/>
<dbReference type="STRING" id="4846.A0A367KLH4"/>
<dbReference type="InterPro" id="IPR024260">
    <property type="entry name" value="Vac7"/>
</dbReference>
<organism evidence="3 4">
    <name type="scientific">Rhizopus stolonifer</name>
    <name type="common">Rhizopus nigricans</name>
    <dbReference type="NCBI Taxonomy" id="4846"/>
    <lineage>
        <taxon>Eukaryota</taxon>
        <taxon>Fungi</taxon>
        <taxon>Fungi incertae sedis</taxon>
        <taxon>Mucoromycota</taxon>
        <taxon>Mucoromycotina</taxon>
        <taxon>Mucoromycetes</taxon>
        <taxon>Mucorales</taxon>
        <taxon>Mucorineae</taxon>
        <taxon>Rhizopodaceae</taxon>
        <taxon>Rhizopus</taxon>
    </lineage>
</organism>
<dbReference type="EMBL" id="PJQM01001296">
    <property type="protein sequence ID" value="RCI02692.1"/>
    <property type="molecule type" value="Genomic_DNA"/>
</dbReference>
<keyword evidence="2" id="KW-0472">Membrane</keyword>
<evidence type="ECO:0000313" key="4">
    <source>
        <dbReference type="Proteomes" id="UP000253551"/>
    </source>
</evidence>
<reference evidence="3 4" key="1">
    <citation type="journal article" date="2018" name="G3 (Bethesda)">
        <title>Phylogenetic and Phylogenomic Definition of Rhizopus Species.</title>
        <authorList>
            <person name="Gryganskyi A.P."/>
            <person name="Golan J."/>
            <person name="Dolatabadi S."/>
            <person name="Mondo S."/>
            <person name="Robb S."/>
            <person name="Idnurm A."/>
            <person name="Muszewska A."/>
            <person name="Steczkiewicz K."/>
            <person name="Masonjones S."/>
            <person name="Liao H.L."/>
            <person name="Gajdeczka M.T."/>
            <person name="Anike F."/>
            <person name="Vuek A."/>
            <person name="Anishchenko I.M."/>
            <person name="Voigt K."/>
            <person name="de Hoog G.S."/>
            <person name="Smith M.E."/>
            <person name="Heitman J."/>
            <person name="Vilgalys R."/>
            <person name="Stajich J.E."/>
        </authorList>
    </citation>
    <scope>NUCLEOTIDE SEQUENCE [LARGE SCALE GENOMIC DNA]</scope>
    <source>
        <strain evidence="3 4">LSU 92-RS-03</strain>
    </source>
</reference>
<dbReference type="PANTHER" id="PTHR28258:SF1">
    <property type="entry name" value="VACUOLAR SEGREGATION PROTEIN 7"/>
    <property type="match status" value="1"/>
</dbReference>
<feature type="transmembrane region" description="Helical" evidence="2">
    <location>
        <begin position="258"/>
        <end position="277"/>
    </location>
</feature>
<keyword evidence="4" id="KW-1185">Reference proteome</keyword>
<protein>
    <submittedName>
        <fullName evidence="3">Uncharacterized protein</fullName>
    </submittedName>
</protein>
<evidence type="ECO:0000313" key="3">
    <source>
        <dbReference type="EMBL" id="RCI02692.1"/>
    </source>
</evidence>
<feature type="region of interest" description="Disordered" evidence="1">
    <location>
        <begin position="62"/>
        <end position="93"/>
    </location>
</feature>
<dbReference type="GO" id="GO:0070772">
    <property type="term" value="C:PAS complex"/>
    <property type="evidence" value="ECO:0007669"/>
    <property type="project" value="TreeGrafter"/>
</dbReference>
<name>A0A367KLH4_RHIST</name>
<dbReference type="GO" id="GO:0010513">
    <property type="term" value="P:positive regulation of phosphatidylinositol biosynthetic process"/>
    <property type="evidence" value="ECO:0007669"/>
    <property type="project" value="TreeGrafter"/>
</dbReference>
<evidence type="ECO:0000256" key="2">
    <source>
        <dbReference type="SAM" id="Phobius"/>
    </source>
</evidence>
<keyword evidence="2" id="KW-0812">Transmembrane</keyword>